<feature type="transmembrane region" description="Helical" evidence="1">
    <location>
        <begin position="12"/>
        <end position="31"/>
    </location>
</feature>
<gene>
    <name evidence="2" type="ORF">CPT75_11945</name>
</gene>
<dbReference type="EMBL" id="NXNG01000001">
    <property type="protein sequence ID" value="PWT27758.1"/>
    <property type="molecule type" value="Genomic_DNA"/>
</dbReference>
<dbReference type="AlphaFoldDB" id="A0A317G1J1"/>
<evidence type="ECO:0000313" key="2">
    <source>
        <dbReference type="EMBL" id="PWT27758.1"/>
    </source>
</evidence>
<proteinExistence type="predicted"/>
<organism evidence="2 3">
    <name type="scientific">Butyrivibrio fibrisolvens</name>
    <dbReference type="NCBI Taxonomy" id="831"/>
    <lineage>
        <taxon>Bacteria</taxon>
        <taxon>Bacillati</taxon>
        <taxon>Bacillota</taxon>
        <taxon>Clostridia</taxon>
        <taxon>Lachnospirales</taxon>
        <taxon>Lachnospiraceae</taxon>
        <taxon>Butyrivibrio</taxon>
    </lineage>
</organism>
<dbReference type="Proteomes" id="UP000245488">
    <property type="component" value="Chromosome"/>
</dbReference>
<sequence length="200" mass="24083">MKLMIYIKKPIINTIITILIVSLGFLFYKAYNYCKKEVKINRWADDYFFVLTYKDELAFDEVKLEIQAFYFELVCGKKYSVEDLKAAYVERNDLFYDYMDTFFQIDYAPRELEYSLSNISLEEWNLFFSSLTQEEKDIAKHIYIEEQKLVTDYYGDSRVKLYNLTEAQRLEFHNLYKNPNYVLDDELMETNQPLVGVPIY</sequence>
<evidence type="ECO:0000256" key="1">
    <source>
        <dbReference type="SAM" id="Phobius"/>
    </source>
</evidence>
<reference evidence="2 3" key="1">
    <citation type="submission" date="2017-09" db="EMBL/GenBank/DDBJ databases">
        <title>High-quality draft genome sequence of Butyrivibrio fibrisolvens INBov1, isolated from cow rumen.</title>
        <authorList>
            <person name="Rodriguez Hernaez J."/>
            <person name="Rivarola M."/>
            <person name="Paniego N."/>
            <person name="Cravero S."/>
            <person name="Ceron Cucchi M."/>
            <person name="Martinez M.C."/>
        </authorList>
    </citation>
    <scope>NUCLEOTIDE SEQUENCE [LARGE SCALE GENOMIC DNA]</scope>
    <source>
        <strain evidence="2 3">INBov1</strain>
    </source>
</reference>
<comment type="caution">
    <text evidence="2">The sequence shown here is derived from an EMBL/GenBank/DDBJ whole genome shotgun (WGS) entry which is preliminary data.</text>
</comment>
<keyword evidence="3" id="KW-1185">Reference proteome</keyword>
<keyword evidence="1" id="KW-0472">Membrane</keyword>
<keyword evidence="1" id="KW-0812">Transmembrane</keyword>
<name>A0A317G1J1_BUTFI</name>
<accession>A0A317G1J1</accession>
<dbReference type="RefSeq" id="WP_110073122.1">
    <property type="nucleotide sequence ID" value="NZ_CM009896.1"/>
</dbReference>
<protein>
    <submittedName>
        <fullName evidence="2">Uncharacterized protein</fullName>
    </submittedName>
</protein>
<evidence type="ECO:0000313" key="3">
    <source>
        <dbReference type="Proteomes" id="UP000245488"/>
    </source>
</evidence>
<keyword evidence="1" id="KW-1133">Transmembrane helix</keyword>